<dbReference type="InterPro" id="IPR018170">
    <property type="entry name" value="Aldo/ket_reductase_CS"/>
</dbReference>
<keyword evidence="9" id="KW-1185">Reference proteome</keyword>
<dbReference type="InterPro" id="IPR023210">
    <property type="entry name" value="NADP_OxRdtase_dom"/>
</dbReference>
<evidence type="ECO:0000313" key="8">
    <source>
        <dbReference type="EMBL" id="TDS18696.1"/>
    </source>
</evidence>
<accession>A0A4R7DHF4</accession>
<dbReference type="InterPro" id="IPR044500">
    <property type="entry name" value="AKR5G"/>
</dbReference>
<feature type="site" description="Lowers pKa of active site Tyr" evidence="6">
    <location>
        <position position="84"/>
    </location>
</feature>
<keyword evidence="3" id="KW-0560">Oxidoreductase</keyword>
<sequence length="281" mass="31932">MKQQHTISDIKGNFELSNGVKMPYLGLGTYQSDNDQEVVDAVKNALQLGYRHIDTAAAYKNEEGVGQGIRESGIDRSDIFLVTKVWNDDQGYEETLKAFDASLKRLGVDYLDLYLIHWPVAGKYKETWRALEHLYAQKKIRAIGVSNFLKHHLEDLMNDCTVMPMVNQMEFHPYLVQQDLIDFCTSNGIQYESWSPFMQGKVFELDICADLASKYNKSVAQIILRYNLQKGVVAIPKSVHAKRIASNADIFDFELSKADITFLDGLETGERSGPDPDNFNF</sequence>
<proteinExistence type="inferred from homology"/>
<comment type="similarity">
    <text evidence="1">Belongs to the aldo/keto reductase family.</text>
</comment>
<dbReference type="AlphaFoldDB" id="A0A4R7DHF4"/>
<dbReference type="PIRSF" id="PIRSF000097">
    <property type="entry name" value="AKR"/>
    <property type="match status" value="1"/>
</dbReference>
<evidence type="ECO:0000256" key="4">
    <source>
        <dbReference type="PIRSR" id="PIRSR000097-1"/>
    </source>
</evidence>
<dbReference type="FunFam" id="3.20.20.100:FF:000015">
    <property type="entry name" value="Oxidoreductase, aldo/keto reductase family"/>
    <property type="match status" value="1"/>
</dbReference>
<dbReference type="OrthoDB" id="9804790at2"/>
<protein>
    <submittedName>
        <fullName evidence="8">Diketogulonate reductase-like aldo/keto reductase</fullName>
    </submittedName>
</protein>
<dbReference type="PROSITE" id="PS00063">
    <property type="entry name" value="ALDOKETO_REDUCTASE_3"/>
    <property type="match status" value="1"/>
</dbReference>
<dbReference type="Proteomes" id="UP000295274">
    <property type="component" value="Unassembled WGS sequence"/>
</dbReference>
<organism evidence="8 9">
    <name type="scientific">Maribacter caenipelagi</name>
    <dbReference type="NCBI Taxonomy" id="1447781"/>
    <lineage>
        <taxon>Bacteria</taxon>
        <taxon>Pseudomonadati</taxon>
        <taxon>Bacteroidota</taxon>
        <taxon>Flavobacteriia</taxon>
        <taxon>Flavobacteriales</taxon>
        <taxon>Flavobacteriaceae</taxon>
        <taxon>Maribacter</taxon>
    </lineage>
</organism>
<keyword evidence="2" id="KW-0521">NADP</keyword>
<evidence type="ECO:0000256" key="3">
    <source>
        <dbReference type="ARBA" id="ARBA00023002"/>
    </source>
</evidence>
<feature type="active site" description="Proton donor" evidence="4">
    <location>
        <position position="59"/>
    </location>
</feature>
<comment type="caution">
    <text evidence="8">The sequence shown here is derived from an EMBL/GenBank/DDBJ whole genome shotgun (WGS) entry which is preliminary data.</text>
</comment>
<feature type="binding site" evidence="5">
    <location>
        <position position="117"/>
    </location>
    <ligand>
        <name>substrate</name>
    </ligand>
</feature>
<dbReference type="PANTHER" id="PTHR43827">
    <property type="entry name" value="2,5-DIKETO-D-GLUCONIC ACID REDUCTASE"/>
    <property type="match status" value="1"/>
</dbReference>
<dbReference type="InterPro" id="IPR020471">
    <property type="entry name" value="AKR"/>
</dbReference>
<evidence type="ECO:0000256" key="2">
    <source>
        <dbReference type="ARBA" id="ARBA00022857"/>
    </source>
</evidence>
<evidence type="ECO:0000256" key="1">
    <source>
        <dbReference type="ARBA" id="ARBA00007905"/>
    </source>
</evidence>
<gene>
    <name evidence="8" type="ORF">DFQ03_0405</name>
</gene>
<dbReference type="EMBL" id="SNZW01000011">
    <property type="protein sequence ID" value="TDS18696.1"/>
    <property type="molecule type" value="Genomic_DNA"/>
</dbReference>
<name>A0A4R7DHF4_9FLAO</name>
<dbReference type="Pfam" id="PF00248">
    <property type="entry name" value="Aldo_ket_red"/>
    <property type="match status" value="1"/>
</dbReference>
<evidence type="ECO:0000259" key="7">
    <source>
        <dbReference type="Pfam" id="PF00248"/>
    </source>
</evidence>
<evidence type="ECO:0000313" key="9">
    <source>
        <dbReference type="Proteomes" id="UP000295274"/>
    </source>
</evidence>
<feature type="domain" description="NADP-dependent oxidoreductase" evidence="7">
    <location>
        <begin position="25"/>
        <end position="266"/>
    </location>
</feature>
<dbReference type="CDD" id="cd19157">
    <property type="entry name" value="AKR_AKR5G1-3"/>
    <property type="match status" value="1"/>
</dbReference>
<dbReference type="SUPFAM" id="SSF51430">
    <property type="entry name" value="NAD(P)-linked oxidoreductase"/>
    <property type="match status" value="1"/>
</dbReference>
<dbReference type="Gene3D" id="3.20.20.100">
    <property type="entry name" value="NADP-dependent oxidoreductase domain"/>
    <property type="match status" value="1"/>
</dbReference>
<dbReference type="PRINTS" id="PR00069">
    <property type="entry name" value="ALDKETRDTASE"/>
</dbReference>
<reference evidence="8 9" key="1">
    <citation type="submission" date="2019-03" db="EMBL/GenBank/DDBJ databases">
        <title>Genomic Encyclopedia of Type Strains, Phase III (KMG-III): the genomes of soil and plant-associated and newly described type strains.</title>
        <authorList>
            <person name="Whitman W."/>
        </authorList>
    </citation>
    <scope>NUCLEOTIDE SEQUENCE [LARGE SCALE GENOMIC DNA]</scope>
    <source>
        <strain evidence="8 9">CECT 8455</strain>
    </source>
</reference>
<evidence type="ECO:0000256" key="5">
    <source>
        <dbReference type="PIRSR" id="PIRSR000097-2"/>
    </source>
</evidence>
<dbReference type="PROSITE" id="PS00798">
    <property type="entry name" value="ALDOKETO_REDUCTASE_1"/>
    <property type="match status" value="1"/>
</dbReference>
<dbReference type="GO" id="GO:0016616">
    <property type="term" value="F:oxidoreductase activity, acting on the CH-OH group of donors, NAD or NADP as acceptor"/>
    <property type="evidence" value="ECO:0007669"/>
    <property type="project" value="UniProtKB-ARBA"/>
</dbReference>
<dbReference type="RefSeq" id="WP_133671336.1">
    <property type="nucleotide sequence ID" value="NZ_SNZW01000011.1"/>
</dbReference>
<dbReference type="PROSITE" id="PS00062">
    <property type="entry name" value="ALDOKETO_REDUCTASE_2"/>
    <property type="match status" value="1"/>
</dbReference>
<dbReference type="PANTHER" id="PTHR43827:SF3">
    <property type="entry name" value="NADP-DEPENDENT OXIDOREDUCTASE DOMAIN-CONTAINING PROTEIN"/>
    <property type="match status" value="1"/>
</dbReference>
<dbReference type="InterPro" id="IPR036812">
    <property type="entry name" value="NAD(P)_OxRdtase_dom_sf"/>
</dbReference>
<evidence type="ECO:0000256" key="6">
    <source>
        <dbReference type="PIRSR" id="PIRSR000097-3"/>
    </source>
</evidence>